<evidence type="ECO:0000256" key="4">
    <source>
        <dbReference type="ARBA" id="ARBA00022448"/>
    </source>
</evidence>
<reference evidence="9 10" key="1">
    <citation type="journal article" date="2019" name="Int. J. Syst. Evol. Microbiol.">
        <title>The Global Catalogue of Microorganisms (GCM) 10K type strain sequencing project: providing services to taxonomists for standard genome sequencing and annotation.</title>
        <authorList>
            <consortium name="The Broad Institute Genomics Platform"/>
            <consortium name="The Broad Institute Genome Sequencing Center for Infectious Disease"/>
            <person name="Wu L."/>
            <person name="Ma J."/>
        </authorList>
    </citation>
    <scope>NUCLEOTIDE SEQUENCE [LARGE SCALE GENOMIC DNA]</scope>
    <source>
        <strain evidence="9 10">JCM 12662</strain>
    </source>
</reference>
<feature type="domain" description="Glutaredoxin" evidence="8">
    <location>
        <begin position="4"/>
        <end position="60"/>
    </location>
</feature>
<dbReference type="PANTHER" id="PTHR34386:SF1">
    <property type="entry name" value="GLUTAREDOXIN-LIKE PROTEIN NRDH"/>
    <property type="match status" value="1"/>
</dbReference>
<gene>
    <name evidence="9" type="ORF">GCM10008932_23360</name>
</gene>
<name>A0ABN0XS63_9LACT</name>
<dbReference type="SUPFAM" id="SSF52833">
    <property type="entry name" value="Thioredoxin-like"/>
    <property type="match status" value="1"/>
</dbReference>
<evidence type="ECO:0000313" key="10">
    <source>
        <dbReference type="Proteomes" id="UP001501166"/>
    </source>
</evidence>
<dbReference type="CDD" id="cd02976">
    <property type="entry name" value="NrdH"/>
    <property type="match status" value="1"/>
</dbReference>
<evidence type="ECO:0000256" key="5">
    <source>
        <dbReference type="ARBA" id="ARBA00022982"/>
    </source>
</evidence>
<evidence type="ECO:0000256" key="1">
    <source>
        <dbReference type="ARBA" id="ARBA00002292"/>
    </source>
</evidence>
<keyword evidence="4" id="KW-0813">Transport</keyword>
<dbReference type="RefSeq" id="WP_343756850.1">
    <property type="nucleotide sequence ID" value="NZ_BAAACW010000164.1"/>
</dbReference>
<dbReference type="InterPro" id="IPR011909">
    <property type="entry name" value="GlrX_NrdH"/>
</dbReference>
<dbReference type="EMBL" id="BAAACW010000164">
    <property type="protein sequence ID" value="GAA0371412.1"/>
    <property type="molecule type" value="Genomic_DNA"/>
</dbReference>
<dbReference type="InterPro" id="IPR051548">
    <property type="entry name" value="Grx-like_ET"/>
</dbReference>
<dbReference type="Gene3D" id="3.40.30.10">
    <property type="entry name" value="Glutaredoxin"/>
    <property type="match status" value="1"/>
</dbReference>
<evidence type="ECO:0000313" key="9">
    <source>
        <dbReference type="EMBL" id="GAA0371412.1"/>
    </source>
</evidence>
<dbReference type="InterPro" id="IPR036249">
    <property type="entry name" value="Thioredoxin-like_sf"/>
</dbReference>
<sequence>MAAVTVYSKPNCMQCQFTKRFLTDQGIDFDIKDVEENEEALEEVIALGFQSLPVVAIEGQEAFSGFKPDRLKILK</sequence>
<keyword evidence="6" id="KW-1015">Disulfide bond</keyword>
<keyword evidence="5" id="KW-0249">Electron transport</keyword>
<comment type="caution">
    <text evidence="9">The sequence shown here is derived from an EMBL/GenBank/DDBJ whole genome shotgun (WGS) entry which is preliminary data.</text>
</comment>
<dbReference type="PANTHER" id="PTHR34386">
    <property type="entry name" value="GLUTAREDOXIN"/>
    <property type="match status" value="1"/>
</dbReference>
<keyword evidence="10" id="KW-1185">Reference proteome</keyword>
<accession>A0ABN0XS63</accession>
<evidence type="ECO:0000256" key="2">
    <source>
        <dbReference type="ARBA" id="ARBA00007787"/>
    </source>
</evidence>
<comment type="similarity">
    <text evidence="2">Belongs to the glutaredoxin family.</text>
</comment>
<comment type="function">
    <text evidence="1">Electron transport system for the ribonucleotide reductase system NrdEF.</text>
</comment>
<dbReference type="Proteomes" id="UP001501166">
    <property type="component" value="Unassembled WGS sequence"/>
</dbReference>
<protein>
    <recommendedName>
        <fullName evidence="3">Glutaredoxin-like protein NrdH</fullName>
    </recommendedName>
</protein>
<evidence type="ECO:0000256" key="7">
    <source>
        <dbReference type="ARBA" id="ARBA00023284"/>
    </source>
</evidence>
<dbReference type="InterPro" id="IPR002109">
    <property type="entry name" value="Glutaredoxin"/>
</dbReference>
<evidence type="ECO:0000259" key="8">
    <source>
        <dbReference type="Pfam" id="PF00462"/>
    </source>
</evidence>
<evidence type="ECO:0000256" key="3">
    <source>
        <dbReference type="ARBA" id="ARBA00017945"/>
    </source>
</evidence>
<evidence type="ECO:0000256" key="6">
    <source>
        <dbReference type="ARBA" id="ARBA00023157"/>
    </source>
</evidence>
<keyword evidence="7" id="KW-0676">Redox-active center</keyword>
<dbReference type="Pfam" id="PF00462">
    <property type="entry name" value="Glutaredoxin"/>
    <property type="match status" value="1"/>
</dbReference>
<organism evidence="9 10">
    <name type="scientific">Alkalibacterium iburiense</name>
    <dbReference type="NCBI Taxonomy" id="290589"/>
    <lineage>
        <taxon>Bacteria</taxon>
        <taxon>Bacillati</taxon>
        <taxon>Bacillota</taxon>
        <taxon>Bacilli</taxon>
        <taxon>Lactobacillales</taxon>
        <taxon>Carnobacteriaceae</taxon>
        <taxon>Alkalibacterium</taxon>
    </lineage>
</organism>
<proteinExistence type="inferred from homology"/>
<dbReference type="PROSITE" id="PS51354">
    <property type="entry name" value="GLUTAREDOXIN_2"/>
    <property type="match status" value="1"/>
</dbReference>
<dbReference type="NCBIfam" id="TIGR02194">
    <property type="entry name" value="GlrX_NrdH"/>
    <property type="match status" value="1"/>
</dbReference>